<evidence type="ECO:0008006" key="3">
    <source>
        <dbReference type="Google" id="ProtNLM"/>
    </source>
</evidence>
<organism evidence="1 2">
    <name type="scientific">Ophiocordyceps australis</name>
    <dbReference type="NCBI Taxonomy" id="1399860"/>
    <lineage>
        <taxon>Eukaryota</taxon>
        <taxon>Fungi</taxon>
        <taxon>Dikarya</taxon>
        <taxon>Ascomycota</taxon>
        <taxon>Pezizomycotina</taxon>
        <taxon>Sordariomycetes</taxon>
        <taxon>Hypocreomycetidae</taxon>
        <taxon>Hypocreales</taxon>
        <taxon>Ophiocordycipitaceae</taxon>
        <taxon>Ophiocordyceps</taxon>
    </lineage>
</organism>
<gene>
    <name evidence="1" type="ORF">CDD82_4851</name>
</gene>
<dbReference type="Gene3D" id="3.60.15.10">
    <property type="entry name" value="Ribonuclease Z/Hydroxyacylglutathione hydrolase-like"/>
    <property type="match status" value="1"/>
</dbReference>
<sequence length="276" mass="29718">MYACFAGGSENKVPQNFEAKEVVDLQDEAVDPNLELGVTVYFPQVSANQVIMYDTSTSPKLASACLDFVEQMGMGVSNVVLSHKHGDHTAGLESKDLDKIDVVAQENTKSALSQGKGRVPDETFKQKANLGSGNNKVALMHFTAHTNDGTAACMGNLCLMGDECEDNIPFIAEPDRVVDQAKNLKQTIQTLESQSVDKVCPAHGNGATIFDGCFGLGLCKSNLKYLQLISSDTENTCAQTLQQLAPKIGRKEKDITQVYAEIHQQNCKAVASANGQ</sequence>
<keyword evidence="2" id="KW-1185">Reference proteome</keyword>
<reference evidence="1 2" key="1">
    <citation type="submission" date="2017-06" db="EMBL/GenBank/DDBJ databases">
        <title>Ant-infecting Ophiocordyceps genomes reveal a high diversity of potential behavioral manipulation genes and a possible major role for enterotoxins.</title>
        <authorList>
            <person name="De Bekker C."/>
            <person name="Evans H.C."/>
            <person name="Brachmann A."/>
            <person name="Hughes D.P."/>
        </authorList>
    </citation>
    <scope>NUCLEOTIDE SEQUENCE [LARGE SCALE GENOMIC DNA]</scope>
    <source>
        <strain evidence="1 2">1348a</strain>
    </source>
</reference>
<dbReference type="InterPro" id="IPR036866">
    <property type="entry name" value="RibonucZ/Hydroxyglut_hydro"/>
</dbReference>
<dbReference type="SUPFAM" id="SSF56281">
    <property type="entry name" value="Metallo-hydrolase/oxidoreductase"/>
    <property type="match status" value="1"/>
</dbReference>
<proteinExistence type="predicted"/>
<dbReference type="Proteomes" id="UP000224854">
    <property type="component" value="Unassembled WGS sequence"/>
</dbReference>
<comment type="caution">
    <text evidence="1">The sequence shown here is derived from an EMBL/GenBank/DDBJ whole genome shotgun (WGS) entry which is preliminary data.</text>
</comment>
<protein>
    <recommendedName>
        <fullName evidence="3">Metallo-beta-lactamase domain-containing protein</fullName>
    </recommendedName>
</protein>
<evidence type="ECO:0000313" key="1">
    <source>
        <dbReference type="EMBL" id="PHH82777.1"/>
    </source>
</evidence>
<dbReference type="AlphaFoldDB" id="A0A2C5ZNX6"/>
<dbReference type="EMBL" id="NJEU01000042">
    <property type="protein sequence ID" value="PHH82777.1"/>
    <property type="molecule type" value="Genomic_DNA"/>
</dbReference>
<name>A0A2C5ZNX6_9HYPO</name>
<accession>A0A2C5ZNX6</accession>
<dbReference type="OrthoDB" id="536211at2759"/>
<evidence type="ECO:0000313" key="2">
    <source>
        <dbReference type="Proteomes" id="UP000224854"/>
    </source>
</evidence>